<dbReference type="SUPFAM" id="SSF55874">
    <property type="entry name" value="ATPase domain of HSP90 chaperone/DNA topoisomerase II/histidine kinase"/>
    <property type="match status" value="1"/>
</dbReference>
<evidence type="ECO:0000256" key="1">
    <source>
        <dbReference type="ARBA" id="ARBA00000085"/>
    </source>
</evidence>
<keyword evidence="8" id="KW-1185">Reference proteome</keyword>
<reference evidence="7 8" key="1">
    <citation type="submission" date="2021-06" db="EMBL/GenBank/DDBJ databases">
        <title>Description of novel taxa of the family Lachnospiraceae.</title>
        <authorList>
            <person name="Chaplin A.V."/>
            <person name="Sokolova S.R."/>
            <person name="Pikina A.P."/>
            <person name="Korzhanova M."/>
            <person name="Belova V."/>
            <person name="Korostin D."/>
            <person name="Efimov B.A."/>
        </authorList>
    </citation>
    <scope>NUCLEOTIDE SEQUENCE [LARGE SCALE GENOMIC DNA]</scope>
    <source>
        <strain evidence="7 8">ASD4241</strain>
    </source>
</reference>
<dbReference type="InterPro" id="IPR010559">
    <property type="entry name" value="Sig_transdc_His_kin_internal"/>
</dbReference>
<dbReference type="PRINTS" id="PR00344">
    <property type="entry name" value="BCTRLSENSOR"/>
</dbReference>
<dbReference type="InterPro" id="IPR050640">
    <property type="entry name" value="Bact_2-comp_sensor_kinase"/>
</dbReference>
<keyword evidence="5" id="KW-0472">Membrane</keyword>
<dbReference type="InterPro" id="IPR004358">
    <property type="entry name" value="Sig_transdc_His_kin-like_C"/>
</dbReference>
<feature type="transmembrane region" description="Helical" evidence="5">
    <location>
        <begin position="179"/>
        <end position="201"/>
    </location>
</feature>
<dbReference type="InterPro" id="IPR003594">
    <property type="entry name" value="HATPase_dom"/>
</dbReference>
<dbReference type="EC" id="2.7.13.3" evidence="2"/>
<comment type="catalytic activity">
    <reaction evidence="1">
        <text>ATP + protein L-histidine = ADP + protein N-phospho-L-histidine.</text>
        <dbReference type="EC" id="2.7.13.3"/>
    </reaction>
</comment>
<dbReference type="Gene3D" id="3.30.565.10">
    <property type="entry name" value="Histidine kinase-like ATPase, C-terminal domain"/>
    <property type="match status" value="1"/>
</dbReference>
<keyword evidence="3 7" id="KW-0418">Kinase</keyword>
<evidence type="ECO:0000256" key="4">
    <source>
        <dbReference type="ARBA" id="ARBA00023012"/>
    </source>
</evidence>
<dbReference type="SMART" id="SM00387">
    <property type="entry name" value="HATPase_c"/>
    <property type="match status" value="1"/>
</dbReference>
<dbReference type="PANTHER" id="PTHR34220">
    <property type="entry name" value="SENSOR HISTIDINE KINASE YPDA"/>
    <property type="match status" value="1"/>
</dbReference>
<dbReference type="InterPro" id="IPR036890">
    <property type="entry name" value="HATPase_C_sf"/>
</dbReference>
<evidence type="ECO:0000256" key="2">
    <source>
        <dbReference type="ARBA" id="ARBA00012438"/>
    </source>
</evidence>
<evidence type="ECO:0000256" key="5">
    <source>
        <dbReference type="SAM" id="Phobius"/>
    </source>
</evidence>
<keyword evidence="3 7" id="KW-0808">Transferase</keyword>
<dbReference type="RefSeq" id="WP_238727205.1">
    <property type="nucleotide sequence ID" value="NZ_JAHQCX010000014.1"/>
</dbReference>
<keyword evidence="4" id="KW-0902">Two-component regulatory system</keyword>
<proteinExistence type="predicted"/>
<dbReference type="EMBL" id="JAHQCX010000014">
    <property type="protein sequence ID" value="MBU9727888.1"/>
    <property type="molecule type" value="Genomic_DNA"/>
</dbReference>
<gene>
    <name evidence="7" type="ORF">KTH90_17915</name>
</gene>
<keyword evidence="5" id="KW-1133">Transmembrane helix</keyword>
<dbReference type="PROSITE" id="PS50109">
    <property type="entry name" value="HIS_KIN"/>
    <property type="match status" value="1"/>
</dbReference>
<evidence type="ECO:0000313" key="8">
    <source>
        <dbReference type="Proteomes" id="UP001314681"/>
    </source>
</evidence>
<accession>A0ABS6KBK3</accession>
<keyword evidence="5" id="KW-0812">Transmembrane</keyword>
<dbReference type="InterPro" id="IPR005467">
    <property type="entry name" value="His_kinase_dom"/>
</dbReference>
<evidence type="ECO:0000259" key="6">
    <source>
        <dbReference type="PROSITE" id="PS50109"/>
    </source>
</evidence>
<evidence type="ECO:0000313" key="7">
    <source>
        <dbReference type="EMBL" id="MBU9727888.1"/>
    </source>
</evidence>
<dbReference type="PANTHER" id="PTHR34220:SF7">
    <property type="entry name" value="SENSOR HISTIDINE KINASE YPDA"/>
    <property type="match status" value="1"/>
</dbReference>
<dbReference type="GO" id="GO:0016301">
    <property type="term" value="F:kinase activity"/>
    <property type="evidence" value="ECO:0007669"/>
    <property type="project" value="UniProtKB-KW"/>
</dbReference>
<dbReference type="Pfam" id="PF06580">
    <property type="entry name" value="His_kinase"/>
    <property type="match status" value="1"/>
</dbReference>
<organism evidence="7 8">
    <name type="scientific">Diplocloster modestus</name>
    <dbReference type="NCBI Taxonomy" id="2850322"/>
    <lineage>
        <taxon>Bacteria</taxon>
        <taxon>Bacillati</taxon>
        <taxon>Bacillota</taxon>
        <taxon>Clostridia</taxon>
        <taxon>Lachnospirales</taxon>
        <taxon>Lachnospiraceae</taxon>
        <taxon>Diplocloster</taxon>
    </lineage>
</organism>
<comment type="caution">
    <text evidence="7">The sequence shown here is derived from an EMBL/GenBank/DDBJ whole genome shotgun (WGS) entry which is preliminary data.</text>
</comment>
<dbReference type="Pfam" id="PF02518">
    <property type="entry name" value="HATPase_c"/>
    <property type="match status" value="1"/>
</dbReference>
<protein>
    <recommendedName>
        <fullName evidence="2">histidine kinase</fullName>
        <ecNumber evidence="2">2.7.13.3</ecNumber>
    </recommendedName>
</protein>
<evidence type="ECO:0000256" key="3">
    <source>
        <dbReference type="ARBA" id="ARBA00022777"/>
    </source>
</evidence>
<name>A0ABS6KBK3_9FIRM</name>
<feature type="domain" description="Histidine kinase" evidence="6">
    <location>
        <begin position="332"/>
        <end position="451"/>
    </location>
</feature>
<sequence length="454" mass="52441">MRKNRNTMKGRFSLCFTVILVCFVLTAAILYKTTDRVQARMSRLLSIHDQASGVRALVGDLVSSYRYYAISGNLDEQAILQQTMERLERDSGELLEDVFAIGYVRDVEDLGNMITTILDQTREALVHHNKENGKSAIEYYEQLSYTQELIDGFYEYAYLAIRQLSTDEQDRINEEKRSIYVVLFLSLVIVAGTIAAMLRWLDKMAGLSANMQLELERNQQKLEKADMEKLLRDSQIMALQARINPHFMFNTLNIVAQMAYVEGAEQTEQMIEAVSDYYRYNLKDIHYISCFRDEAKNIDDYIYIQKMRFRDRIRFETDYQETILTGRIPALVLQPLVENAIVHGLGTCMEHGVIRIRLIRDRNMDREQQSDLSYVKIEIQDNGAGIPDDKLEAVRAMFEGRETGRILQSDSIGLQNVIRRLKAFYGTEAEFYVDSASGKGTCFVFYVPFVENTE</sequence>
<dbReference type="Proteomes" id="UP001314681">
    <property type="component" value="Unassembled WGS sequence"/>
</dbReference>